<comment type="caution">
    <text evidence="2">The sequence shown here is derived from an EMBL/GenBank/DDBJ whole genome shotgun (WGS) entry which is preliminary data.</text>
</comment>
<feature type="compositionally biased region" description="Low complexity" evidence="1">
    <location>
        <begin position="86"/>
        <end position="117"/>
    </location>
</feature>
<protein>
    <recommendedName>
        <fullName evidence="4">Peptidoglycan binding domain-containing protein</fullName>
    </recommendedName>
</protein>
<feature type="compositionally biased region" description="Gly residues" evidence="1">
    <location>
        <begin position="280"/>
        <end position="289"/>
    </location>
</feature>
<proteinExistence type="predicted"/>
<dbReference type="STRING" id="67386.AQI95_26250"/>
<feature type="compositionally biased region" description="Low complexity" evidence="1">
    <location>
        <begin position="353"/>
        <end position="368"/>
    </location>
</feature>
<feature type="compositionally biased region" description="Low complexity" evidence="1">
    <location>
        <begin position="53"/>
        <end position="64"/>
    </location>
</feature>
<dbReference type="RefSeq" id="WP_067128737.1">
    <property type="nucleotide sequence ID" value="NZ_KQ948216.1"/>
</dbReference>
<feature type="compositionally biased region" description="Gly residues" evidence="1">
    <location>
        <begin position="131"/>
        <end position="165"/>
    </location>
</feature>
<gene>
    <name evidence="2" type="ORF">AQI95_26250</name>
</gene>
<evidence type="ECO:0000256" key="1">
    <source>
        <dbReference type="SAM" id="MobiDB-lite"/>
    </source>
</evidence>
<feature type="compositionally biased region" description="Low complexity" evidence="1">
    <location>
        <begin position="478"/>
        <end position="502"/>
    </location>
</feature>
<feature type="compositionally biased region" description="Gly residues" evidence="1">
    <location>
        <begin position="382"/>
        <end position="396"/>
    </location>
</feature>
<evidence type="ECO:0000313" key="3">
    <source>
        <dbReference type="Proteomes" id="UP000053127"/>
    </source>
</evidence>
<feature type="region of interest" description="Disordered" evidence="1">
    <location>
        <begin position="1"/>
        <end position="522"/>
    </location>
</feature>
<name>A0A101NZV4_9ACTN</name>
<evidence type="ECO:0008006" key="4">
    <source>
        <dbReference type="Google" id="ProtNLM"/>
    </source>
</evidence>
<feature type="compositionally biased region" description="Gly residues" evidence="1">
    <location>
        <begin position="177"/>
        <end position="203"/>
    </location>
</feature>
<evidence type="ECO:0000313" key="2">
    <source>
        <dbReference type="EMBL" id="KUN02335.1"/>
    </source>
</evidence>
<dbReference type="OrthoDB" id="9813301at2"/>
<feature type="compositionally biased region" description="Low complexity" evidence="1">
    <location>
        <begin position="166"/>
        <end position="176"/>
    </location>
</feature>
<feature type="compositionally biased region" description="Low complexity" evidence="1">
    <location>
        <begin position="204"/>
        <end position="232"/>
    </location>
</feature>
<accession>A0A101NZV4</accession>
<keyword evidence="3" id="KW-1185">Reference proteome</keyword>
<reference evidence="2 3" key="1">
    <citation type="submission" date="2015-10" db="EMBL/GenBank/DDBJ databases">
        <title>Draft genome sequence of Streptomyces yokosukanensis DSM 40224, type strain for the species Streptomyces yokosukanensis.</title>
        <authorList>
            <person name="Ruckert C."/>
            <person name="Winkler A."/>
            <person name="Kalinowski J."/>
            <person name="Kampfer P."/>
            <person name="Glaeser S."/>
        </authorList>
    </citation>
    <scope>NUCLEOTIDE SEQUENCE [LARGE SCALE GENOMIC DNA]</scope>
    <source>
        <strain evidence="2 3">DSM 40224</strain>
    </source>
</reference>
<feature type="compositionally biased region" description="Gly residues" evidence="1">
    <location>
        <begin position="251"/>
        <end position="262"/>
    </location>
</feature>
<feature type="compositionally biased region" description="Gly residues" evidence="1">
    <location>
        <begin position="295"/>
        <end position="351"/>
    </location>
</feature>
<dbReference type="AlphaFoldDB" id="A0A101NZV4"/>
<sequence>MSRETDTPSSGPNGHGGAAYPSGTPPYGTPMASDDGTDTGRSAPRPEEKKTETTLTTRIRINIPGSRPIPPVVVRKPVGDADGAGDEAPAADPRPAPERTSAPAAEAPAEPGAPAGEKTSDWFAPRKSSPGKGGPGGPAANGGVGSGGSGGSGTSGTSGSSGGSGASAPGSGAPGTRTGGSGASGAAGGTGARSGGGRPGGVVGSMSVPGGSRSGSTNGKGLPAATGGPVAPGHGGGTGSFDVTEALAAGPLGGGSRPGASGGEARRDDLPYFSENAGQDGFGGAGAPGANGQNGFAGTGAGGPGGPGGPGGHDGFGGAAGAGGTSGLGGPGGPSGFNGPHGRGGPGGPQGPAGPTTGPVTGDGPLVPSGTDPFADLPGPSGSLGTGGYDGPGGRGARAPQAPHGALSDLDLEGPAGSAGPSGLGGPAAGPAGPVGLGPGGGLSDDTAILTPQKPAPEPGTPGYRRADNVSGHTVTSGIPVVPGAGAAPFGGSATDGKAPQSPAEPQPAPAPKAQAKPKKKGRSKVVLLGVGVVVVAGGAYGAGLLMNHTDVPKGTTVLGVDIGGGTRDDAVKKLDDAFGGRVNKPLKLSVGGRTVTLTPENAGLQFDFQATVSKAATSDYNPVHVIGSLFGQKRVIEPEMPVDEEKLQAALQQAGGGSGSVVEGGIDFQAGRAVAVYGKAGKAIDAGQSTQAVEQAYRALVETDTAAPVTVPSATRQPTVSKVEVDREMKQFAEPAMSGKVTVRTDAAHTVLMSPEKSLWKFLKVVPTSDGKLVDKPDLNALRQLYGKTFDGVLITRANGKKTPVTPQEVYIALRQALISTTNRVAVIDTNPS</sequence>
<dbReference type="EMBL" id="LMWN01000038">
    <property type="protein sequence ID" value="KUN02335.1"/>
    <property type="molecule type" value="Genomic_DNA"/>
</dbReference>
<feature type="compositionally biased region" description="Gly residues" evidence="1">
    <location>
        <begin position="420"/>
        <end position="443"/>
    </location>
</feature>
<organism evidence="2 3">
    <name type="scientific">Streptomyces yokosukanensis</name>
    <dbReference type="NCBI Taxonomy" id="67386"/>
    <lineage>
        <taxon>Bacteria</taxon>
        <taxon>Bacillati</taxon>
        <taxon>Actinomycetota</taxon>
        <taxon>Actinomycetes</taxon>
        <taxon>Kitasatosporales</taxon>
        <taxon>Streptomycetaceae</taxon>
        <taxon>Streptomyces</taxon>
    </lineage>
</organism>
<feature type="compositionally biased region" description="Low complexity" evidence="1">
    <location>
        <begin position="397"/>
        <end position="406"/>
    </location>
</feature>
<dbReference type="Proteomes" id="UP000053127">
    <property type="component" value="Unassembled WGS sequence"/>
</dbReference>